<name>A0A1N7PRR7_9FLAO</name>
<protein>
    <submittedName>
        <fullName evidence="2">Uncharacterized protein</fullName>
    </submittedName>
</protein>
<dbReference type="AlphaFoldDB" id="A0A1N7PRR7"/>
<evidence type="ECO:0000313" key="2">
    <source>
        <dbReference type="EMBL" id="SIT13314.1"/>
    </source>
</evidence>
<proteinExistence type="predicted"/>
<keyword evidence="1" id="KW-0812">Transmembrane</keyword>
<feature type="transmembrane region" description="Helical" evidence="1">
    <location>
        <begin position="69"/>
        <end position="88"/>
    </location>
</feature>
<sequence length="128" mass="14970">MNRLFSNNTFYYFFLIVVGINFLGSIGGISKETDILIVKILGMVTVVVCLLALLSFFTDLKFNHLFFKIYLYGKGLLSPFYLLIYFLYEKITNDLYVSGTYFMPALFRLVLGFVMLVLYNKYKIEKNR</sequence>
<dbReference type="EMBL" id="FTOV01000007">
    <property type="protein sequence ID" value="SIT13314.1"/>
    <property type="molecule type" value="Genomic_DNA"/>
</dbReference>
<feature type="transmembrane region" description="Helical" evidence="1">
    <location>
        <begin position="100"/>
        <end position="119"/>
    </location>
</feature>
<gene>
    <name evidence="2" type="ORF">SAMN05421785_107154</name>
</gene>
<feature type="transmembrane region" description="Helical" evidence="1">
    <location>
        <begin position="9"/>
        <end position="29"/>
    </location>
</feature>
<dbReference type="RefSeq" id="WP_076393962.1">
    <property type="nucleotide sequence ID" value="NZ_FTOV01000007.1"/>
</dbReference>
<keyword evidence="1" id="KW-1133">Transmembrane helix</keyword>
<evidence type="ECO:0000256" key="1">
    <source>
        <dbReference type="SAM" id="Phobius"/>
    </source>
</evidence>
<accession>A0A1N7PRR7</accession>
<dbReference type="STRING" id="373672.SAMN05421785_107154"/>
<feature type="transmembrane region" description="Helical" evidence="1">
    <location>
        <begin position="35"/>
        <end position="57"/>
    </location>
</feature>
<reference evidence="2 3" key="1">
    <citation type="submission" date="2017-01" db="EMBL/GenBank/DDBJ databases">
        <authorList>
            <person name="Mah S.A."/>
            <person name="Swanson W.J."/>
            <person name="Moy G.W."/>
            <person name="Vacquier V.D."/>
        </authorList>
    </citation>
    <scope>NUCLEOTIDE SEQUENCE [LARGE SCALE GENOMIC DNA]</scope>
    <source>
        <strain evidence="2 3">DSM 18014</strain>
    </source>
</reference>
<keyword evidence="1" id="KW-0472">Membrane</keyword>
<dbReference type="Proteomes" id="UP000185781">
    <property type="component" value="Unassembled WGS sequence"/>
</dbReference>
<evidence type="ECO:0000313" key="3">
    <source>
        <dbReference type="Proteomes" id="UP000185781"/>
    </source>
</evidence>
<organism evidence="2 3">
    <name type="scientific">Chryseobacterium gambrini</name>
    <dbReference type="NCBI Taxonomy" id="373672"/>
    <lineage>
        <taxon>Bacteria</taxon>
        <taxon>Pseudomonadati</taxon>
        <taxon>Bacteroidota</taxon>
        <taxon>Flavobacteriia</taxon>
        <taxon>Flavobacteriales</taxon>
        <taxon>Weeksellaceae</taxon>
        <taxon>Chryseobacterium group</taxon>
        <taxon>Chryseobacterium</taxon>
    </lineage>
</organism>